<reference evidence="2 3" key="1">
    <citation type="submission" date="2020-02" db="EMBL/GenBank/DDBJ databases">
        <title>A chromosome-scale genome assembly of the black bullhead catfish (Ameiurus melas).</title>
        <authorList>
            <person name="Wen M."/>
            <person name="Zham M."/>
            <person name="Cabau C."/>
            <person name="Klopp C."/>
            <person name="Donnadieu C."/>
            <person name="Roques C."/>
            <person name="Bouchez O."/>
            <person name="Lampietro C."/>
            <person name="Jouanno E."/>
            <person name="Herpin A."/>
            <person name="Louis A."/>
            <person name="Berthelot C."/>
            <person name="Parey E."/>
            <person name="Roest-Crollius H."/>
            <person name="Braasch I."/>
            <person name="Postlethwait J."/>
            <person name="Robinson-Rechavi M."/>
            <person name="Echchiki A."/>
            <person name="Begum T."/>
            <person name="Montfort J."/>
            <person name="Schartl M."/>
            <person name="Bobe J."/>
            <person name="Guiguen Y."/>
        </authorList>
    </citation>
    <scope>NUCLEOTIDE SEQUENCE [LARGE SCALE GENOMIC DNA]</scope>
    <source>
        <strain evidence="2">M_S1</strain>
        <tissue evidence="2">Blood</tissue>
    </source>
</reference>
<sequence length="822" mass="92190">MLPWVSWEPPCPDQDMDILLSYASEMVQEMSLTVHVVSFDSCSPAAIAAVKHLSKVTGGRFHLFSAPLGVVDSSSDLEPLWTEIKAARDVLHQAQDVRRCGRPDHAVASIVSEISTDLDGLSLSDLNSEAHAAAHSAALCVQPPGPLPSTSADWLKTHGLKAKKLNLYHVLAPNVYSPLEGFVPILGKHVQSKVHEEAMVQFEWHDGTVKNMHVDLPLLQSYQRRLLESERVLEDRVMWLNSTSSRQIWGTVCEQSVQVLLDMSDISVHHQLHIQHAVRLLLQEQLPNTHRFNIIAFGTDVKAWREQTVSTNHQNLQDAWQWVQELECAGDRNTLAALRHAVETEPHTDSSLTRGVYLLTTGTPDEDSSAVSSYVSEFCTGQRVHVCLFTREDEPLRRSSSRNVSHAEVALFLRNLAHSANGRFHWITDTAGIVESDDITALIREMEKAADYRQKCCELVDSLLQRRSSADPEEAHGRECHSPARCAKPRTQIRTLPPPRETRLSSARLGRTEGRRSPTWRPNSARAVIPPVTVGSVYKHLKANSAQKCVNIPKHEDLSSSKQWLKRFGIRRLKLDLHKLLSVPACTHRKKLVPSVSRSVSAKYCAIFPSVHLNGQVRHLFLSSGELKQYLIQTERVLQRYSDRMQWLLSGSRRVFGCVVERDVCVVLDVSGSMSPCFTQLQRDLTSLIWDQLHANRVSDGRWDRSCSLVLKEAERLTSGKRISIHTVTPSGLDSTAMFLKSLAHKTGGRFHQVPPAADTDVARELLSSGFGAGEDSVLPEFHGDDLKRLRNEIEKLRMFQKQAKDFREMLLVKNPEVGGPK</sequence>
<name>A0A7J5ZV54_AMEME</name>
<dbReference type="InterPro" id="IPR002035">
    <property type="entry name" value="VWF_A"/>
</dbReference>
<dbReference type="SUPFAM" id="SSF53300">
    <property type="entry name" value="vWA-like"/>
    <property type="match status" value="1"/>
</dbReference>
<gene>
    <name evidence="2" type="ORF">AMELA_G00245650</name>
</gene>
<dbReference type="Proteomes" id="UP000593565">
    <property type="component" value="Unassembled WGS sequence"/>
</dbReference>
<protein>
    <recommendedName>
        <fullName evidence="1">VWFA domain-containing protein</fullName>
    </recommendedName>
</protein>
<dbReference type="Gene3D" id="3.40.50.410">
    <property type="entry name" value="von Willebrand factor, type A domain"/>
    <property type="match status" value="1"/>
</dbReference>
<dbReference type="PANTHER" id="PTHR46478:SF1">
    <property type="entry name" value="VON WILLEBRAND FACTOR A DOMAIN-CONTAINING PROTEIN 3A"/>
    <property type="match status" value="1"/>
</dbReference>
<organism evidence="2 3">
    <name type="scientific">Ameiurus melas</name>
    <name type="common">Black bullhead</name>
    <name type="synonym">Silurus melas</name>
    <dbReference type="NCBI Taxonomy" id="219545"/>
    <lineage>
        <taxon>Eukaryota</taxon>
        <taxon>Metazoa</taxon>
        <taxon>Chordata</taxon>
        <taxon>Craniata</taxon>
        <taxon>Vertebrata</taxon>
        <taxon>Euteleostomi</taxon>
        <taxon>Actinopterygii</taxon>
        <taxon>Neopterygii</taxon>
        <taxon>Teleostei</taxon>
        <taxon>Ostariophysi</taxon>
        <taxon>Siluriformes</taxon>
        <taxon>Ictaluridae</taxon>
        <taxon>Ameiurus</taxon>
    </lineage>
</organism>
<keyword evidence="3" id="KW-1185">Reference proteome</keyword>
<dbReference type="AlphaFoldDB" id="A0A7J5ZV54"/>
<evidence type="ECO:0000313" key="3">
    <source>
        <dbReference type="Proteomes" id="UP000593565"/>
    </source>
</evidence>
<evidence type="ECO:0000313" key="2">
    <source>
        <dbReference type="EMBL" id="KAF4073639.1"/>
    </source>
</evidence>
<feature type="domain" description="VWFA" evidence="1">
    <location>
        <begin position="257"/>
        <end position="384"/>
    </location>
</feature>
<accession>A0A7J5ZV54</accession>
<comment type="caution">
    <text evidence="2">The sequence shown here is derived from an EMBL/GenBank/DDBJ whole genome shotgun (WGS) entry which is preliminary data.</text>
</comment>
<dbReference type="EMBL" id="JAAGNN010000023">
    <property type="protein sequence ID" value="KAF4073639.1"/>
    <property type="molecule type" value="Genomic_DNA"/>
</dbReference>
<dbReference type="InterPro" id="IPR036465">
    <property type="entry name" value="vWFA_dom_sf"/>
</dbReference>
<dbReference type="Pfam" id="PF13768">
    <property type="entry name" value="VWA_3"/>
    <property type="match status" value="1"/>
</dbReference>
<evidence type="ECO:0000259" key="1">
    <source>
        <dbReference type="Pfam" id="PF13768"/>
    </source>
</evidence>
<dbReference type="PANTHER" id="PTHR46478">
    <property type="entry name" value="VON WILLEBRAND FACTOR A DOMAIN-CONTAINING PROTEIN 3A"/>
    <property type="match status" value="1"/>
</dbReference>
<proteinExistence type="predicted"/>